<reference evidence="7 8" key="1">
    <citation type="submission" date="2017-03" db="EMBL/GenBank/DDBJ databases">
        <title>Widespread Adenine N6-methylation of Active Genes in Fungi.</title>
        <authorList>
            <consortium name="DOE Joint Genome Institute"/>
            <person name="Mondo S.J."/>
            <person name="Dannebaum R.O."/>
            <person name="Kuo R.C."/>
            <person name="Louie K.B."/>
            <person name="Bewick A.J."/>
            <person name="Labutti K."/>
            <person name="Haridas S."/>
            <person name="Kuo A."/>
            <person name="Salamov A."/>
            <person name="Ahrendt S.R."/>
            <person name="Lau R."/>
            <person name="Bowen B.P."/>
            <person name="Lipzen A."/>
            <person name="Sullivan W."/>
            <person name="Andreopoulos W.B."/>
            <person name="Clum A."/>
            <person name="Lindquist E."/>
            <person name="Daum C."/>
            <person name="Northen T.R."/>
            <person name="Ramamoorthy G."/>
            <person name="Schmitz R.J."/>
            <person name="Gryganskyi A."/>
            <person name="Culley D."/>
            <person name="Magnuson J."/>
            <person name="James T.Y."/>
            <person name="O'Malley M.A."/>
            <person name="Stajich J.E."/>
            <person name="Spatafora J.W."/>
            <person name="Visel A."/>
            <person name="Grigoriev I.V."/>
        </authorList>
    </citation>
    <scope>NUCLEOTIDE SEQUENCE [LARGE SCALE GENOMIC DNA]</scope>
    <source>
        <strain evidence="7 8">NRRL Y-17943</strain>
    </source>
</reference>
<evidence type="ECO:0000256" key="1">
    <source>
        <dbReference type="ARBA" id="ARBA00004141"/>
    </source>
</evidence>
<proteinExistence type="predicted"/>
<accession>A0A1Y1UQB6</accession>
<dbReference type="InterPro" id="IPR036259">
    <property type="entry name" value="MFS_trans_sf"/>
</dbReference>
<feature type="transmembrane region" description="Helical" evidence="6">
    <location>
        <begin position="230"/>
        <end position="249"/>
    </location>
</feature>
<feature type="transmembrane region" description="Helical" evidence="6">
    <location>
        <begin position="455"/>
        <end position="475"/>
    </location>
</feature>
<name>A0A1Y1UQB6_9TREE</name>
<dbReference type="GO" id="GO:0022857">
    <property type="term" value="F:transmembrane transporter activity"/>
    <property type="evidence" value="ECO:0007669"/>
    <property type="project" value="InterPro"/>
</dbReference>
<dbReference type="RefSeq" id="XP_021874043.1">
    <property type="nucleotide sequence ID" value="XM_022014879.1"/>
</dbReference>
<dbReference type="FunCoup" id="A0A1Y1UQB6">
    <property type="interactions" value="54"/>
</dbReference>
<evidence type="ECO:0000256" key="6">
    <source>
        <dbReference type="SAM" id="Phobius"/>
    </source>
</evidence>
<dbReference type="EMBL" id="NBSH01000002">
    <property type="protein sequence ID" value="ORX40258.1"/>
    <property type="molecule type" value="Genomic_DNA"/>
</dbReference>
<evidence type="ECO:0000256" key="4">
    <source>
        <dbReference type="ARBA" id="ARBA00022989"/>
    </source>
</evidence>
<dbReference type="GO" id="GO:0016020">
    <property type="term" value="C:membrane"/>
    <property type="evidence" value="ECO:0007669"/>
    <property type="project" value="UniProtKB-SubCell"/>
</dbReference>
<dbReference type="InterPro" id="IPR011701">
    <property type="entry name" value="MFS"/>
</dbReference>
<feature type="transmembrane region" description="Helical" evidence="6">
    <location>
        <begin position="394"/>
        <end position="414"/>
    </location>
</feature>
<evidence type="ECO:0000256" key="5">
    <source>
        <dbReference type="ARBA" id="ARBA00023136"/>
    </source>
</evidence>
<gene>
    <name evidence="7" type="ORF">BD324DRAFT_617100</name>
</gene>
<sequence length="556" mass="62926">MHRYEDIFTYTLSQLFVTQIVEEVLATMARSNVEDYGVEVASKQDDKVDAARYDDPASIVDEKHSADSRHEIGLDLYQEGYGVDTHGLEARKVLKKIDWWILPIFCALQGFSFLDKTALNFGNLWGMKKSLHVDSAQYSWFASGFYLSYLVCTYPMTLVLQKYHTGKVLGALAFVWGIVCACMAVCHNFSGALMTRIILGALECAVTPGLGLMTPIWWTLAEQPVRLMTWYSMNGWFDIVGSFISYGLGHVTETTVRTWQLIFIIFGSLTSFLGIYMFFYLPDSPVTAKFLSHDQKVLAVKRVSENRTGVKNTAFKRHQFVEAFKDPKMYLLFLASISAQIPNGVVTNFGSIIIKSFGFNNLQTTLLGIPDDAVQIISLIGSGWVASRWKNTRAIMMFIGNATCIVGTAVVTYAPKDQRILRLIFYYLHSFQSVGFAMGLVMISANVAGETKRRTIQGTTFIGYCIGNIAGPHVLLDREAKEGYPTATKAMMGGYSAKTFFHLCLGLYMWYWNKRWDREARERGEIMSNEERLRRAEEVGMRDATEFENPYFRYAL</sequence>
<keyword evidence="4 6" id="KW-1133">Transmembrane helix</keyword>
<organism evidence="7 8">
    <name type="scientific">Kockovaella imperatae</name>
    <dbReference type="NCBI Taxonomy" id="4999"/>
    <lineage>
        <taxon>Eukaryota</taxon>
        <taxon>Fungi</taxon>
        <taxon>Dikarya</taxon>
        <taxon>Basidiomycota</taxon>
        <taxon>Agaricomycotina</taxon>
        <taxon>Tremellomycetes</taxon>
        <taxon>Tremellales</taxon>
        <taxon>Cuniculitremaceae</taxon>
        <taxon>Kockovaella</taxon>
    </lineage>
</organism>
<dbReference type="PANTHER" id="PTHR43791:SF70">
    <property type="entry name" value="MAJOR FACILITATOR SUPERFAMILY (MFS) PROFILE DOMAIN-CONTAINING PROTEIN"/>
    <property type="match status" value="1"/>
</dbReference>
<feature type="transmembrane region" description="Helical" evidence="6">
    <location>
        <begin position="196"/>
        <end position="218"/>
    </location>
</feature>
<evidence type="ECO:0000256" key="3">
    <source>
        <dbReference type="ARBA" id="ARBA00022692"/>
    </source>
</evidence>
<keyword evidence="8" id="KW-1185">Reference proteome</keyword>
<evidence type="ECO:0000313" key="8">
    <source>
        <dbReference type="Proteomes" id="UP000193218"/>
    </source>
</evidence>
<feature type="transmembrane region" description="Helical" evidence="6">
    <location>
        <begin position="261"/>
        <end position="281"/>
    </location>
</feature>
<keyword evidence="2" id="KW-0813">Transport</keyword>
<evidence type="ECO:0000313" key="7">
    <source>
        <dbReference type="EMBL" id="ORX40258.1"/>
    </source>
</evidence>
<dbReference type="OrthoDB" id="6730379at2759"/>
<comment type="caution">
    <text evidence="7">The sequence shown here is derived from an EMBL/GenBank/DDBJ whole genome shotgun (WGS) entry which is preliminary data.</text>
</comment>
<keyword evidence="3 6" id="KW-0812">Transmembrane</keyword>
<dbReference type="STRING" id="4999.A0A1Y1UQB6"/>
<feature type="transmembrane region" description="Helical" evidence="6">
    <location>
        <begin position="168"/>
        <end position="190"/>
    </location>
</feature>
<dbReference type="PANTHER" id="PTHR43791">
    <property type="entry name" value="PERMEASE-RELATED"/>
    <property type="match status" value="1"/>
</dbReference>
<dbReference type="Pfam" id="PF07690">
    <property type="entry name" value="MFS_1"/>
    <property type="match status" value="1"/>
</dbReference>
<keyword evidence="5 6" id="KW-0472">Membrane</keyword>
<dbReference type="InParanoid" id="A0A1Y1UQB6"/>
<feature type="transmembrane region" description="Helical" evidence="6">
    <location>
        <begin position="495"/>
        <end position="513"/>
    </location>
</feature>
<feature type="transmembrane region" description="Helical" evidence="6">
    <location>
        <begin position="420"/>
        <end position="443"/>
    </location>
</feature>
<dbReference type="GeneID" id="33556687"/>
<dbReference type="AlphaFoldDB" id="A0A1Y1UQB6"/>
<evidence type="ECO:0000256" key="2">
    <source>
        <dbReference type="ARBA" id="ARBA00022448"/>
    </source>
</evidence>
<dbReference type="Proteomes" id="UP000193218">
    <property type="component" value="Unassembled WGS sequence"/>
</dbReference>
<feature type="transmembrane region" description="Helical" evidence="6">
    <location>
        <begin position="138"/>
        <end position="156"/>
    </location>
</feature>
<comment type="subcellular location">
    <subcellularLocation>
        <location evidence="1">Membrane</location>
        <topology evidence="1">Multi-pass membrane protein</topology>
    </subcellularLocation>
</comment>
<dbReference type="Gene3D" id="1.20.1250.20">
    <property type="entry name" value="MFS general substrate transporter like domains"/>
    <property type="match status" value="2"/>
</dbReference>
<protein>
    <submittedName>
        <fullName evidence="7">Major facilitator superfamily domain-containing protein</fullName>
    </submittedName>
</protein>
<dbReference type="SUPFAM" id="SSF103473">
    <property type="entry name" value="MFS general substrate transporter"/>
    <property type="match status" value="1"/>
</dbReference>